<dbReference type="GO" id="GO:0016491">
    <property type="term" value="F:oxidoreductase activity"/>
    <property type="evidence" value="ECO:0007669"/>
    <property type="project" value="InterPro"/>
</dbReference>
<dbReference type="SMART" id="SM00829">
    <property type="entry name" value="PKS_ER"/>
    <property type="match status" value="1"/>
</dbReference>
<comment type="caution">
    <text evidence="2">The sequence shown here is derived from an EMBL/GenBank/DDBJ whole genome shotgun (WGS) entry which is preliminary data.</text>
</comment>
<gene>
    <name evidence="2" type="ORF">cand_039050</name>
</gene>
<evidence type="ECO:0000313" key="3">
    <source>
        <dbReference type="Proteomes" id="UP000186804"/>
    </source>
</evidence>
<feature type="domain" description="Enoyl reductase (ER)" evidence="1">
    <location>
        <begin position="2"/>
        <end position="235"/>
    </location>
</feature>
<dbReference type="Gene3D" id="3.90.180.10">
    <property type="entry name" value="Medium-chain alcohol dehydrogenases, catalytic domain"/>
    <property type="match status" value="1"/>
</dbReference>
<reference evidence="2 3" key="1">
    <citation type="submission" date="2016-10" db="EMBL/GenBank/DDBJ databases">
        <title>Reductive evolution of mitochondrial metabolism and differential evolution of invasion-related proteins in Cryptosporidium.</title>
        <authorList>
            <person name="Liu S."/>
            <person name="Roellig D.M."/>
            <person name="Guo Y."/>
            <person name="Li N."/>
            <person name="Frace M.A."/>
            <person name="Tang K."/>
            <person name="Zhang L."/>
            <person name="Feng Y."/>
            <person name="Xiao L."/>
        </authorList>
    </citation>
    <scope>NUCLEOTIDE SEQUENCE [LARGE SCALE GENOMIC DNA]</scope>
    <source>
        <strain evidence="2">30847</strain>
    </source>
</reference>
<dbReference type="CDD" id="cd05195">
    <property type="entry name" value="enoyl_red"/>
    <property type="match status" value="1"/>
</dbReference>
<sequence>MGLYPGDPGPPGGDCSGIVVAVGESVSHLQVGDYVFGVAPGCLKTYVTTDANLMCKIPDGFSFEEAAALPVVATTVELALKDIANIKSGDHVLVHAVTGGIGLMVVQYCKVIGAKVYGTAGNDTKIEYAKSIGVEVVSSSRDSSKFAKDMEQYIGKLDIVINSLIEDFIPTSLELLKPNGHFIELGKRGIWSDEDIAKIRPDINYTKVAVDVMMEEKPIWFRDLCKELNILEKLL</sequence>
<evidence type="ECO:0000313" key="2">
    <source>
        <dbReference type="EMBL" id="OII70882.1"/>
    </source>
</evidence>
<keyword evidence="3" id="KW-1185">Reference proteome</keyword>
<evidence type="ECO:0000259" key="1">
    <source>
        <dbReference type="SMART" id="SM00829"/>
    </source>
</evidence>
<dbReference type="SUPFAM" id="SSF51735">
    <property type="entry name" value="NAD(P)-binding Rossmann-fold domains"/>
    <property type="match status" value="1"/>
</dbReference>
<dbReference type="InterPro" id="IPR013154">
    <property type="entry name" value="ADH-like_N"/>
</dbReference>
<dbReference type="RefSeq" id="XP_067066352.1">
    <property type="nucleotide sequence ID" value="XM_067214126.1"/>
</dbReference>
<name>A0A1J4M9J2_9CRYT</name>
<dbReference type="PANTHER" id="PTHR43677">
    <property type="entry name" value="SHORT-CHAIN DEHYDROGENASE/REDUCTASE"/>
    <property type="match status" value="1"/>
</dbReference>
<dbReference type="Pfam" id="PF00107">
    <property type="entry name" value="ADH_zinc_N"/>
    <property type="match status" value="1"/>
</dbReference>
<dbReference type="OrthoDB" id="338930at2759"/>
<proteinExistence type="predicted"/>
<dbReference type="VEuPathDB" id="CryptoDB:cand_039050"/>
<accession>A0A1J4M9J2</accession>
<dbReference type="Proteomes" id="UP000186804">
    <property type="component" value="Unassembled WGS sequence"/>
</dbReference>
<dbReference type="Gene3D" id="3.40.50.720">
    <property type="entry name" value="NAD(P)-binding Rossmann-like Domain"/>
    <property type="match status" value="1"/>
</dbReference>
<dbReference type="InterPro" id="IPR011032">
    <property type="entry name" value="GroES-like_sf"/>
</dbReference>
<dbReference type="EMBL" id="LRBS01000133">
    <property type="protein sequence ID" value="OII70882.1"/>
    <property type="molecule type" value="Genomic_DNA"/>
</dbReference>
<dbReference type="SUPFAM" id="SSF50129">
    <property type="entry name" value="GroES-like"/>
    <property type="match status" value="1"/>
</dbReference>
<organism evidence="2 3">
    <name type="scientific">Cryptosporidium andersoni</name>
    <dbReference type="NCBI Taxonomy" id="117008"/>
    <lineage>
        <taxon>Eukaryota</taxon>
        <taxon>Sar</taxon>
        <taxon>Alveolata</taxon>
        <taxon>Apicomplexa</taxon>
        <taxon>Conoidasida</taxon>
        <taxon>Coccidia</taxon>
        <taxon>Eucoccidiorida</taxon>
        <taxon>Eimeriorina</taxon>
        <taxon>Cryptosporidiidae</taxon>
        <taxon>Cryptosporidium</taxon>
    </lineage>
</organism>
<dbReference type="GeneID" id="92368089"/>
<protein>
    <submittedName>
        <fullName evidence="2">Type I fatty acid synthase</fullName>
    </submittedName>
</protein>
<dbReference type="InterPro" id="IPR013149">
    <property type="entry name" value="ADH-like_C"/>
</dbReference>
<dbReference type="InterPro" id="IPR051397">
    <property type="entry name" value="Zn-ADH-like_protein"/>
</dbReference>
<dbReference type="Pfam" id="PF08240">
    <property type="entry name" value="ADH_N"/>
    <property type="match status" value="1"/>
</dbReference>
<dbReference type="AlphaFoldDB" id="A0A1J4M9J2"/>
<dbReference type="InterPro" id="IPR036291">
    <property type="entry name" value="NAD(P)-bd_dom_sf"/>
</dbReference>
<dbReference type="PANTHER" id="PTHR43677:SF4">
    <property type="entry name" value="QUINONE OXIDOREDUCTASE-LIKE PROTEIN 2"/>
    <property type="match status" value="1"/>
</dbReference>
<dbReference type="InterPro" id="IPR020843">
    <property type="entry name" value="ER"/>
</dbReference>